<dbReference type="Pfam" id="PF12697">
    <property type="entry name" value="Abhydrolase_6"/>
    <property type="match status" value="1"/>
</dbReference>
<feature type="domain" description="AB hydrolase-1" evidence="1">
    <location>
        <begin position="8"/>
        <end position="224"/>
    </location>
</feature>
<accession>A0A2W5V6D6</accession>
<dbReference type="GO" id="GO:0016787">
    <property type="term" value="F:hydrolase activity"/>
    <property type="evidence" value="ECO:0007669"/>
    <property type="project" value="UniProtKB-KW"/>
</dbReference>
<dbReference type="InterPro" id="IPR050266">
    <property type="entry name" value="AB_hydrolase_sf"/>
</dbReference>
<dbReference type="Gene3D" id="3.40.50.1820">
    <property type="entry name" value="alpha/beta hydrolase"/>
    <property type="match status" value="1"/>
</dbReference>
<dbReference type="Proteomes" id="UP000249393">
    <property type="component" value="Unassembled WGS sequence"/>
</dbReference>
<sequence>MLSTLPQLILLPGLLNDAELWRDQISGLADVARIWVPDLTPYATIRAMAEHVLDGAEPTFALAGFSMGGYVAQDIARIAPERIERLALLDTSIHVDTPQRAAQRQALNKAAAKGGTFLGIGQAILKSYVDASRLDDAELTTRIVDMTQRLGREVFLRQNSLEREDGEAALRALKVPLLIIVGENDQITPAEGHRQMAAAIGCTHLVVIPSTGHMAPMESPGAVNGALRHWLERPAGRR</sequence>
<dbReference type="PRINTS" id="PR00111">
    <property type="entry name" value="ABHYDROLASE"/>
</dbReference>
<dbReference type="PANTHER" id="PTHR43798">
    <property type="entry name" value="MONOACYLGLYCEROL LIPASE"/>
    <property type="match status" value="1"/>
</dbReference>
<organism evidence="2 3">
    <name type="scientific">Caulobacter segnis</name>
    <dbReference type="NCBI Taxonomy" id="88688"/>
    <lineage>
        <taxon>Bacteria</taxon>
        <taxon>Pseudomonadati</taxon>
        <taxon>Pseudomonadota</taxon>
        <taxon>Alphaproteobacteria</taxon>
        <taxon>Caulobacterales</taxon>
        <taxon>Caulobacteraceae</taxon>
        <taxon>Caulobacter</taxon>
    </lineage>
</organism>
<name>A0A2W5V6D6_9CAUL</name>
<dbReference type="InterPro" id="IPR029058">
    <property type="entry name" value="AB_hydrolase_fold"/>
</dbReference>
<evidence type="ECO:0000259" key="1">
    <source>
        <dbReference type="Pfam" id="PF12697"/>
    </source>
</evidence>
<evidence type="ECO:0000313" key="2">
    <source>
        <dbReference type="EMBL" id="PZR33413.1"/>
    </source>
</evidence>
<dbReference type="AlphaFoldDB" id="A0A2W5V6D6"/>
<dbReference type="SUPFAM" id="SSF53474">
    <property type="entry name" value="alpha/beta-Hydrolases"/>
    <property type="match status" value="1"/>
</dbReference>
<reference evidence="2 3" key="1">
    <citation type="submission" date="2017-08" db="EMBL/GenBank/DDBJ databases">
        <title>Infants hospitalized years apart are colonized by the same room-sourced microbial strains.</title>
        <authorList>
            <person name="Brooks B."/>
            <person name="Olm M.R."/>
            <person name="Firek B.A."/>
            <person name="Baker R."/>
            <person name="Thomas B.C."/>
            <person name="Morowitz M.J."/>
            <person name="Banfield J.F."/>
        </authorList>
    </citation>
    <scope>NUCLEOTIDE SEQUENCE [LARGE SCALE GENOMIC DNA]</scope>
    <source>
        <strain evidence="2">S2_003_000_R2_4</strain>
    </source>
</reference>
<dbReference type="InterPro" id="IPR000073">
    <property type="entry name" value="AB_hydrolase_1"/>
</dbReference>
<evidence type="ECO:0000313" key="3">
    <source>
        <dbReference type="Proteomes" id="UP000249393"/>
    </source>
</evidence>
<comment type="caution">
    <text evidence="2">The sequence shown here is derived from an EMBL/GenBank/DDBJ whole genome shotgun (WGS) entry which is preliminary data.</text>
</comment>
<dbReference type="EMBL" id="QFQZ01000042">
    <property type="protein sequence ID" value="PZR33413.1"/>
    <property type="molecule type" value="Genomic_DNA"/>
</dbReference>
<dbReference type="PANTHER" id="PTHR43798:SF29">
    <property type="entry name" value="AB HYDROLASE-1 DOMAIN-CONTAINING PROTEIN"/>
    <property type="match status" value="1"/>
</dbReference>
<dbReference type="RefSeq" id="WP_304278953.1">
    <property type="nucleotide sequence ID" value="NZ_QFQZ01000042.1"/>
</dbReference>
<protein>
    <submittedName>
        <fullName evidence="2">Alpha/beta hydrolase</fullName>
    </submittedName>
</protein>
<keyword evidence="2" id="KW-0378">Hydrolase</keyword>
<gene>
    <name evidence="2" type="ORF">DI526_13685</name>
</gene>
<proteinExistence type="predicted"/>